<keyword evidence="5" id="KW-1185">Reference proteome</keyword>
<evidence type="ECO:0000259" key="2">
    <source>
        <dbReference type="PROSITE" id="PS50280"/>
    </source>
</evidence>
<organism evidence="4 5">
    <name type="scientific">Allacma fusca</name>
    <dbReference type="NCBI Taxonomy" id="39272"/>
    <lineage>
        <taxon>Eukaryota</taxon>
        <taxon>Metazoa</taxon>
        <taxon>Ecdysozoa</taxon>
        <taxon>Arthropoda</taxon>
        <taxon>Hexapoda</taxon>
        <taxon>Collembola</taxon>
        <taxon>Symphypleona</taxon>
        <taxon>Sminthuridae</taxon>
        <taxon>Allacma</taxon>
    </lineage>
</organism>
<dbReference type="PROSITE" id="PS51746">
    <property type="entry name" value="PPM_2"/>
    <property type="match status" value="1"/>
</dbReference>
<reference evidence="4" key="1">
    <citation type="submission" date="2021-06" db="EMBL/GenBank/DDBJ databases">
        <authorList>
            <person name="Hodson N. C."/>
            <person name="Mongue J. A."/>
            <person name="Jaron S. K."/>
        </authorList>
    </citation>
    <scope>NUCLEOTIDE SEQUENCE</scope>
</reference>
<feature type="region of interest" description="Disordered" evidence="1">
    <location>
        <begin position="405"/>
        <end position="524"/>
    </location>
</feature>
<dbReference type="EMBL" id="CAJVCH010102315">
    <property type="protein sequence ID" value="CAG7723769.1"/>
    <property type="molecule type" value="Genomic_DNA"/>
</dbReference>
<feature type="domain" description="SET" evidence="2">
    <location>
        <begin position="1"/>
        <end position="61"/>
    </location>
</feature>
<evidence type="ECO:0000313" key="4">
    <source>
        <dbReference type="EMBL" id="CAG7723769.1"/>
    </source>
</evidence>
<dbReference type="SMART" id="SM00332">
    <property type="entry name" value="PP2Cc"/>
    <property type="match status" value="1"/>
</dbReference>
<dbReference type="CDD" id="cd00143">
    <property type="entry name" value="PP2Cc"/>
    <property type="match status" value="1"/>
</dbReference>
<proteinExistence type="predicted"/>
<dbReference type="PANTHER" id="PTHR46167:SF1">
    <property type="entry name" value="N-LYSINE METHYLTRANSFERASE KMT5A"/>
    <property type="match status" value="1"/>
</dbReference>
<evidence type="ECO:0000256" key="1">
    <source>
        <dbReference type="SAM" id="MobiDB-lite"/>
    </source>
</evidence>
<protein>
    <recommendedName>
        <fullName evidence="6">PPM-type phosphatase domain-containing protein</fullName>
    </recommendedName>
</protein>
<dbReference type="InterPro" id="IPR001932">
    <property type="entry name" value="PPM-type_phosphatase-like_dom"/>
</dbReference>
<dbReference type="GO" id="GO:0005634">
    <property type="term" value="C:nucleus"/>
    <property type="evidence" value="ECO:0007669"/>
    <property type="project" value="TreeGrafter"/>
</dbReference>
<dbReference type="GO" id="GO:0042799">
    <property type="term" value="F:histone H4K20 methyltransferase activity"/>
    <property type="evidence" value="ECO:0007669"/>
    <property type="project" value="TreeGrafter"/>
</dbReference>
<dbReference type="GO" id="GO:0005700">
    <property type="term" value="C:polytene chromosome"/>
    <property type="evidence" value="ECO:0007669"/>
    <property type="project" value="TreeGrafter"/>
</dbReference>
<dbReference type="Proteomes" id="UP000708208">
    <property type="component" value="Unassembled WGS sequence"/>
</dbReference>
<feature type="region of interest" description="Disordered" evidence="1">
    <location>
        <begin position="360"/>
        <end position="389"/>
    </location>
</feature>
<feature type="domain" description="PPM-type phosphatase" evidence="3">
    <location>
        <begin position="121"/>
        <end position="399"/>
    </location>
</feature>
<dbReference type="OrthoDB" id="10025511at2759"/>
<evidence type="ECO:0008006" key="6">
    <source>
        <dbReference type="Google" id="ProtNLM"/>
    </source>
</evidence>
<dbReference type="Pfam" id="PF00856">
    <property type="entry name" value="SET"/>
    <property type="match status" value="1"/>
</dbReference>
<dbReference type="PANTHER" id="PTHR46167">
    <property type="entry name" value="N-LYSINE METHYLTRANSFERASE KMT5A"/>
    <property type="match status" value="1"/>
</dbReference>
<feature type="compositionally biased region" description="Low complexity" evidence="1">
    <location>
        <begin position="477"/>
        <end position="486"/>
    </location>
</feature>
<dbReference type="AlphaFoldDB" id="A0A8J2NXG6"/>
<evidence type="ECO:0000313" key="5">
    <source>
        <dbReference type="Proteomes" id="UP000708208"/>
    </source>
</evidence>
<comment type="caution">
    <text evidence="4">The sequence shown here is derived from an EMBL/GenBank/DDBJ whole genome shotgun (WGS) entry which is preliminary data.</text>
</comment>
<accession>A0A8J2NXG6</accession>
<sequence>MGSTKYCIDATQDDGSIGRLINHRDPGNIKPVKYGLRSNIGVYFVAIKPIKLGEELFWNYNDQNPEARQSNPWLKKTSHAAKEPESSLLPACQIVFDVGSKLENSYTDGVVVNMNDYLTLRIEMAANIGQKPTMEDVIQCKGIFANGEFVLSACVFDGHGGSNAAHYASTNLIKNIISENDSDGLLGLNGLRNAFEITNNNMKADYRTWPKSKKGGPSTSGTTATVLLLSKENYSLGYVGDSKLFTFSRAKTPKLYCQIIPHNLQNAGEIQRVCRDGGFIDVRRNNYTLCVTVKDQPVSLNMTRSLGNFWSYTSKGNYAISSVAKKIVRKYTTPPKSFPMKQPGAMKTTEKKSHVRKLFPESHTMGVSCSPPITPLSELPESDKNKKTELPTGVLIVQEMSDAARNDKEALSKQLIPESPPLVTDNQSKTDSTGRKHGKLGRFVSKPKEERKPRPPYIYTGYKRKPADFSPPRTRKATQTNTKTTKINFPRKCSKPLTLKFPFNKSKGKQRKTRLSSSTSEESE</sequence>
<dbReference type="InterPro" id="IPR051760">
    <property type="entry name" value="KMT5A"/>
</dbReference>
<dbReference type="GO" id="GO:0006357">
    <property type="term" value="P:regulation of transcription by RNA polymerase II"/>
    <property type="evidence" value="ECO:0007669"/>
    <property type="project" value="TreeGrafter"/>
</dbReference>
<dbReference type="PROSITE" id="PS50280">
    <property type="entry name" value="SET"/>
    <property type="match status" value="1"/>
</dbReference>
<dbReference type="GO" id="GO:0043516">
    <property type="term" value="P:regulation of DNA damage response, signal transduction by p53 class mediator"/>
    <property type="evidence" value="ECO:0007669"/>
    <property type="project" value="TreeGrafter"/>
</dbReference>
<evidence type="ECO:0000259" key="3">
    <source>
        <dbReference type="PROSITE" id="PS51746"/>
    </source>
</evidence>
<dbReference type="Pfam" id="PF00481">
    <property type="entry name" value="PP2C"/>
    <property type="match status" value="1"/>
</dbReference>
<gene>
    <name evidence="4" type="ORF">AFUS01_LOCUS12834</name>
</gene>
<name>A0A8J2NXG6_9HEXA</name>
<dbReference type="InterPro" id="IPR001214">
    <property type="entry name" value="SET_dom"/>
</dbReference>